<reference evidence="1" key="1">
    <citation type="submission" date="2018-11" db="EMBL/GenBank/DDBJ databases">
        <authorList>
            <consortium name="Pathogen Informatics"/>
        </authorList>
    </citation>
    <scope>NUCLEOTIDE SEQUENCE</scope>
</reference>
<dbReference type="Proteomes" id="UP000784294">
    <property type="component" value="Unassembled WGS sequence"/>
</dbReference>
<dbReference type="AlphaFoldDB" id="A0A448XJE7"/>
<gene>
    <name evidence="1" type="ORF">PXEA_LOCUS31539</name>
</gene>
<proteinExistence type="predicted"/>
<accession>A0A448XJE7</accession>
<comment type="caution">
    <text evidence="1">The sequence shown here is derived from an EMBL/GenBank/DDBJ whole genome shotgun (WGS) entry which is preliminary data.</text>
</comment>
<protein>
    <submittedName>
        <fullName evidence="1">Uncharacterized protein</fullName>
    </submittedName>
</protein>
<organism evidence="1 2">
    <name type="scientific">Protopolystoma xenopodis</name>
    <dbReference type="NCBI Taxonomy" id="117903"/>
    <lineage>
        <taxon>Eukaryota</taxon>
        <taxon>Metazoa</taxon>
        <taxon>Spiralia</taxon>
        <taxon>Lophotrochozoa</taxon>
        <taxon>Platyhelminthes</taxon>
        <taxon>Monogenea</taxon>
        <taxon>Polyopisthocotylea</taxon>
        <taxon>Polystomatidea</taxon>
        <taxon>Polystomatidae</taxon>
        <taxon>Protopolystoma</taxon>
    </lineage>
</organism>
<sequence length="230" mass="24206">MIPATMTYCLSNAAPSQSASKLLLSDQNTSSASLQKHPHNVVLNDSPSTTTDAPIFIDLDLLEPDCSAKTGTSTSPIDFAIRADLSNSGSARSIPEDHVSEQILPNSVLHPVSPVPASPRSSSATGDITSSIPHDLSLTPTLISSLPAATDPPITSADHTSLHESDDHVLTPILTHRSPSFKDLPEEVSRLSPSQTSLISLDSNCFDDSSTTHPKDSVVNASFSFLPSIS</sequence>
<evidence type="ECO:0000313" key="1">
    <source>
        <dbReference type="EMBL" id="VEL38099.1"/>
    </source>
</evidence>
<evidence type="ECO:0000313" key="2">
    <source>
        <dbReference type="Proteomes" id="UP000784294"/>
    </source>
</evidence>
<name>A0A448XJE7_9PLAT</name>
<dbReference type="EMBL" id="CAAALY010256893">
    <property type="protein sequence ID" value="VEL38099.1"/>
    <property type="molecule type" value="Genomic_DNA"/>
</dbReference>
<keyword evidence="2" id="KW-1185">Reference proteome</keyword>